<dbReference type="GO" id="GO:0032259">
    <property type="term" value="P:methylation"/>
    <property type="evidence" value="ECO:0007669"/>
    <property type="project" value="UniProtKB-KW"/>
</dbReference>
<dbReference type="PANTHER" id="PTHR19861">
    <property type="entry name" value="WD40 REPEAT PROTEIN SWD2"/>
    <property type="match status" value="1"/>
</dbReference>
<proteinExistence type="inferred from homology"/>
<evidence type="ECO:0000256" key="2">
    <source>
        <dbReference type="ARBA" id="ARBA00005616"/>
    </source>
</evidence>
<keyword evidence="3 6" id="KW-0853">WD repeat</keyword>
<protein>
    <submittedName>
        <fullName evidence="8">Histone H3 methyltransferase complex and RNA cleavage factor II complex</fullName>
    </submittedName>
</protein>
<dbReference type="GO" id="GO:0008168">
    <property type="term" value="F:methyltransferase activity"/>
    <property type="evidence" value="ECO:0007669"/>
    <property type="project" value="UniProtKB-KW"/>
</dbReference>
<evidence type="ECO:0000313" key="9">
    <source>
        <dbReference type="Proteomes" id="UP001141327"/>
    </source>
</evidence>
<name>A0ABQ8UNM3_9EUKA</name>
<reference evidence="8" key="1">
    <citation type="journal article" date="2022" name="bioRxiv">
        <title>Genomics of Preaxostyla Flagellates Illuminates Evolutionary Transitions and the Path Towards Mitochondrial Loss.</title>
        <authorList>
            <person name="Novak L.V.F."/>
            <person name="Treitli S.C."/>
            <person name="Pyrih J."/>
            <person name="Halakuc P."/>
            <person name="Pipaliya S.V."/>
            <person name="Vacek V."/>
            <person name="Brzon O."/>
            <person name="Soukal P."/>
            <person name="Eme L."/>
            <person name="Dacks J.B."/>
            <person name="Karnkowska A."/>
            <person name="Elias M."/>
            <person name="Hampl V."/>
        </authorList>
    </citation>
    <scope>NUCLEOTIDE SEQUENCE</scope>
    <source>
        <strain evidence="8">RCP-MX</strain>
    </source>
</reference>
<keyword evidence="8" id="KW-0808">Transferase</keyword>
<comment type="subcellular location">
    <subcellularLocation>
        <location evidence="1">Nucleus</location>
    </subcellularLocation>
</comment>
<dbReference type="InterPro" id="IPR001680">
    <property type="entry name" value="WD40_rpt"/>
</dbReference>
<keyword evidence="5" id="KW-0539">Nucleus</keyword>
<gene>
    <name evidence="8" type="ORF">PAPYR_3031</name>
</gene>
<dbReference type="Pfam" id="PF00400">
    <property type="entry name" value="WD40"/>
    <property type="match status" value="3"/>
</dbReference>
<evidence type="ECO:0000313" key="8">
    <source>
        <dbReference type="EMBL" id="KAJ4460783.1"/>
    </source>
</evidence>
<keyword evidence="9" id="KW-1185">Reference proteome</keyword>
<comment type="similarity">
    <text evidence="2">Belongs to the WD repeat SWD2 family.</text>
</comment>
<feature type="compositionally biased region" description="Gly residues" evidence="7">
    <location>
        <begin position="369"/>
        <end position="379"/>
    </location>
</feature>
<comment type="caution">
    <text evidence="8">The sequence shown here is derived from an EMBL/GenBank/DDBJ whole genome shotgun (WGS) entry which is preliminary data.</text>
</comment>
<keyword evidence="8" id="KW-0489">Methyltransferase</keyword>
<dbReference type="InterPro" id="IPR037867">
    <property type="entry name" value="Swd2/WDR82"/>
</dbReference>
<feature type="region of interest" description="Disordered" evidence="7">
    <location>
        <begin position="359"/>
        <end position="396"/>
    </location>
</feature>
<dbReference type="PROSITE" id="PS50082">
    <property type="entry name" value="WD_REPEATS_2"/>
    <property type="match status" value="2"/>
</dbReference>
<feature type="compositionally biased region" description="Pro residues" evidence="7">
    <location>
        <begin position="359"/>
        <end position="368"/>
    </location>
</feature>
<dbReference type="Proteomes" id="UP001141327">
    <property type="component" value="Unassembled WGS sequence"/>
</dbReference>
<dbReference type="SMART" id="SM00320">
    <property type="entry name" value="WD40"/>
    <property type="match status" value="3"/>
</dbReference>
<feature type="repeat" description="WD" evidence="6">
    <location>
        <begin position="267"/>
        <end position="297"/>
    </location>
</feature>
<evidence type="ECO:0000256" key="5">
    <source>
        <dbReference type="ARBA" id="ARBA00023242"/>
    </source>
</evidence>
<dbReference type="Gene3D" id="2.130.10.10">
    <property type="entry name" value="YVTN repeat-like/Quinoprotein amine dehydrogenase"/>
    <property type="match status" value="2"/>
</dbReference>
<evidence type="ECO:0000256" key="3">
    <source>
        <dbReference type="ARBA" id="ARBA00022574"/>
    </source>
</evidence>
<dbReference type="PROSITE" id="PS50294">
    <property type="entry name" value="WD_REPEATS_REGION"/>
    <property type="match status" value="1"/>
</dbReference>
<evidence type="ECO:0000256" key="6">
    <source>
        <dbReference type="PROSITE-ProRule" id="PRU00221"/>
    </source>
</evidence>
<dbReference type="PANTHER" id="PTHR19861:SF0">
    <property type="entry name" value="WD REPEAT-CONTAINING PROTEIN 82"/>
    <property type="match status" value="1"/>
</dbReference>
<dbReference type="InterPro" id="IPR036322">
    <property type="entry name" value="WD40_repeat_dom_sf"/>
</dbReference>
<organism evidence="8 9">
    <name type="scientific">Paratrimastix pyriformis</name>
    <dbReference type="NCBI Taxonomy" id="342808"/>
    <lineage>
        <taxon>Eukaryota</taxon>
        <taxon>Metamonada</taxon>
        <taxon>Preaxostyla</taxon>
        <taxon>Paratrimastigidae</taxon>
        <taxon>Paratrimastix</taxon>
    </lineage>
</organism>
<keyword evidence="4" id="KW-0677">Repeat</keyword>
<evidence type="ECO:0000256" key="4">
    <source>
        <dbReference type="ARBA" id="ARBA00022737"/>
    </source>
</evidence>
<dbReference type="InterPro" id="IPR015943">
    <property type="entry name" value="WD40/YVTN_repeat-like_dom_sf"/>
</dbReference>
<evidence type="ECO:0000256" key="7">
    <source>
        <dbReference type="SAM" id="MobiDB-lite"/>
    </source>
</evidence>
<dbReference type="EMBL" id="JAPMOS010000011">
    <property type="protein sequence ID" value="KAJ4460783.1"/>
    <property type="molecule type" value="Genomic_DNA"/>
</dbReference>
<evidence type="ECO:0000256" key="1">
    <source>
        <dbReference type="ARBA" id="ARBA00004123"/>
    </source>
</evidence>
<feature type="repeat" description="WD" evidence="6">
    <location>
        <begin position="109"/>
        <end position="144"/>
    </location>
</feature>
<dbReference type="SUPFAM" id="SSF50978">
    <property type="entry name" value="WD40 repeat-like"/>
    <property type="match status" value="1"/>
</dbReference>
<accession>A0ABQ8UNM3</accession>
<sequence length="396" mass="42449">MSLRLTEILMKSMKVGRAFNEFTFEKPVNSLDFSDDGCNLVAADDGSLRIYNAVSGEYGDILVKAAKIGVDLVRYTHHTDGVIHASKNGGNDDSIRYLSLHEHRYIRYFRGHRGPVVSLCVCPTGDQFLSSSQDGTLRLWDLRTQAGQGLLRVSCPRPVAAYDPTGQVFGVLTSPTVLRLYDVRSYDRGPFSSFQIAPDAFDPPGVAIEAACLKFSPDGKYMLLPTRHHGILLLDAFTGSKLRTLRDHYPPDHTLRPSPTAPLLEASFSPDSQFIASGAADGRVLVWSAERGVPVAIWQPPALPAEGPLPATALRWNPRKAMLATGCGPLCFWIPDGARMAEAADAAGVALPPMPFGYPAPGPPPAPAGGPGYPTGPGGPYDPAAQAPPYGGPGYR</sequence>